<dbReference type="EMBL" id="BNAT01000038">
    <property type="protein sequence ID" value="GHE52869.1"/>
    <property type="molecule type" value="Genomic_DNA"/>
</dbReference>
<comment type="caution">
    <text evidence="1">The sequence shown here is derived from an EMBL/GenBank/DDBJ whole genome shotgun (WGS) entry which is preliminary data.</text>
</comment>
<gene>
    <name evidence="1" type="ORF">GCM10017771_75200</name>
</gene>
<evidence type="ECO:0000313" key="2">
    <source>
        <dbReference type="Proteomes" id="UP000603227"/>
    </source>
</evidence>
<accession>A0A919DJ42</accession>
<reference evidence="1" key="1">
    <citation type="journal article" date="2014" name="Int. J. Syst. Evol. Microbiol.">
        <title>Complete genome sequence of Corynebacterium casei LMG S-19264T (=DSM 44701T), isolated from a smear-ripened cheese.</title>
        <authorList>
            <consortium name="US DOE Joint Genome Institute (JGI-PGF)"/>
            <person name="Walter F."/>
            <person name="Albersmeier A."/>
            <person name="Kalinowski J."/>
            <person name="Ruckert C."/>
        </authorList>
    </citation>
    <scope>NUCLEOTIDE SEQUENCE</scope>
    <source>
        <strain evidence="1">CGMCC 4.7403</strain>
    </source>
</reference>
<proteinExistence type="predicted"/>
<evidence type="ECO:0000313" key="1">
    <source>
        <dbReference type="EMBL" id="GHE52869.1"/>
    </source>
</evidence>
<reference evidence="1" key="2">
    <citation type="submission" date="2020-09" db="EMBL/GenBank/DDBJ databases">
        <authorList>
            <person name="Sun Q."/>
            <person name="Zhou Y."/>
        </authorList>
    </citation>
    <scope>NUCLEOTIDE SEQUENCE</scope>
    <source>
        <strain evidence="1">CGMCC 4.7403</strain>
    </source>
</reference>
<name>A0A919DJ42_9ACTN</name>
<sequence length="73" mass="7906">MTRREPDSADTGVERRLARNADLDVVRITAGPLARRLERLSVVLRLVLSSLPAAVAITPSARHSPPPRAGEVQ</sequence>
<protein>
    <submittedName>
        <fullName evidence="1">Uncharacterized protein</fullName>
    </submittedName>
</protein>
<dbReference type="RefSeq" id="WP_189786918.1">
    <property type="nucleotide sequence ID" value="NZ_BNAT01000038.1"/>
</dbReference>
<keyword evidence="2" id="KW-1185">Reference proteome</keyword>
<organism evidence="1 2">
    <name type="scientific">Streptomyces capitiformicae</name>
    <dbReference type="NCBI Taxonomy" id="2014920"/>
    <lineage>
        <taxon>Bacteria</taxon>
        <taxon>Bacillati</taxon>
        <taxon>Actinomycetota</taxon>
        <taxon>Actinomycetes</taxon>
        <taxon>Kitasatosporales</taxon>
        <taxon>Streptomycetaceae</taxon>
        <taxon>Streptomyces</taxon>
    </lineage>
</organism>
<dbReference type="AlphaFoldDB" id="A0A919DJ42"/>
<dbReference type="Proteomes" id="UP000603227">
    <property type="component" value="Unassembled WGS sequence"/>
</dbReference>